<evidence type="ECO:0000256" key="6">
    <source>
        <dbReference type="ARBA" id="ARBA00023239"/>
    </source>
</evidence>
<dbReference type="Gene3D" id="3.30.70.1030">
    <property type="entry name" value="Apc35880, domain 1"/>
    <property type="match status" value="1"/>
</dbReference>
<comment type="similarity">
    <text evidence="11">Belongs to the ferrochelatase family.</text>
</comment>
<keyword evidence="3 11" id="KW-0479">Metal-binding</keyword>
<evidence type="ECO:0000313" key="13">
    <source>
        <dbReference type="EMBL" id="KTF04497.1"/>
    </source>
</evidence>
<dbReference type="PANTHER" id="PTHR11108">
    <property type="entry name" value="FERROCHELATASE"/>
    <property type="match status" value="1"/>
</dbReference>
<reference evidence="13 14" key="1">
    <citation type="submission" date="2015-11" db="EMBL/GenBank/DDBJ databases">
        <title>Draft Genome Sequence of the Type Strain Trueperella bernardiae LCDC 89-0504T, Isolated from Blood Culture.</title>
        <authorList>
            <person name="Bernier A.-M."/>
            <person name="Bernard K."/>
        </authorList>
    </citation>
    <scope>NUCLEOTIDE SEQUENCE [LARGE SCALE GENOMIC DNA]</scope>
    <source>
        <strain evidence="13 14">LCDC 89-0504</strain>
    </source>
</reference>
<dbReference type="EMBL" id="LNIZ01000002">
    <property type="protein sequence ID" value="KTF04497.1"/>
    <property type="molecule type" value="Genomic_DNA"/>
</dbReference>
<dbReference type="Gene3D" id="3.40.50.1400">
    <property type="match status" value="2"/>
</dbReference>
<evidence type="ECO:0000256" key="1">
    <source>
        <dbReference type="ARBA" id="ARBA00004744"/>
    </source>
</evidence>
<dbReference type="RefSeq" id="WP_062612810.1">
    <property type="nucleotide sequence ID" value="NZ_LNIZ01000002.1"/>
</dbReference>
<dbReference type="GO" id="GO:0016491">
    <property type="term" value="F:oxidoreductase activity"/>
    <property type="evidence" value="ECO:0007669"/>
    <property type="project" value="InterPro"/>
</dbReference>
<evidence type="ECO:0000256" key="3">
    <source>
        <dbReference type="ARBA" id="ARBA00022723"/>
    </source>
</evidence>
<dbReference type="Proteomes" id="UP000054404">
    <property type="component" value="Unassembled WGS sequence"/>
</dbReference>
<protein>
    <recommendedName>
        <fullName evidence="11">Coproporphyrin III ferrochelatase</fullName>
        <ecNumber evidence="11">4.99.1.9</ecNumber>
    </recommendedName>
</protein>
<comment type="catalytic activity">
    <reaction evidence="9">
        <text>Fe-coproporphyrin III + 2 H2O2 + 2 H(+) = heme b + 2 CO2 + 4 H2O</text>
        <dbReference type="Rhea" id="RHEA:56516"/>
        <dbReference type="ChEBI" id="CHEBI:15377"/>
        <dbReference type="ChEBI" id="CHEBI:15378"/>
        <dbReference type="ChEBI" id="CHEBI:16240"/>
        <dbReference type="ChEBI" id="CHEBI:16526"/>
        <dbReference type="ChEBI" id="CHEBI:60344"/>
        <dbReference type="ChEBI" id="CHEBI:68438"/>
        <dbReference type="EC" id="1.3.98.5"/>
    </reaction>
    <physiologicalReaction direction="left-to-right" evidence="9">
        <dbReference type="Rhea" id="RHEA:56517"/>
    </physiologicalReaction>
</comment>
<keyword evidence="2" id="KW-0349">Heme</keyword>
<keyword evidence="5 11" id="KW-0350">Heme biosynthesis</keyword>
<comment type="function">
    <text evidence="11">Involved in coproporphyrin-dependent heme b biosynthesis. Catalyzes the insertion of ferrous iron into coproporphyrin III to form Fe-coproporphyrin III.</text>
</comment>
<comment type="caution">
    <text evidence="13">The sequence shown here is derived from an EMBL/GenBank/DDBJ whole genome shotgun (WGS) entry which is preliminary data.</text>
</comment>
<dbReference type="CDD" id="cd00419">
    <property type="entry name" value="Ferrochelatase_C"/>
    <property type="match status" value="1"/>
</dbReference>
<dbReference type="CDD" id="cd03411">
    <property type="entry name" value="Ferrochelatase_N"/>
    <property type="match status" value="1"/>
</dbReference>
<dbReference type="UniPathway" id="UPA00252"/>
<evidence type="ECO:0000256" key="7">
    <source>
        <dbReference type="ARBA" id="ARBA00023244"/>
    </source>
</evidence>
<dbReference type="SUPFAM" id="SSF53800">
    <property type="entry name" value="Chelatase"/>
    <property type="match status" value="1"/>
</dbReference>
<dbReference type="Pfam" id="PF06778">
    <property type="entry name" value="Chlor_dismutase"/>
    <property type="match status" value="1"/>
</dbReference>
<gene>
    <name evidence="13" type="primary">hemH_1</name>
    <name evidence="11" type="synonym">cpfC</name>
    <name evidence="13" type="ORF">AQZ59_00478</name>
</gene>
<organism evidence="13 14">
    <name type="scientific">Trueperella bernardiae</name>
    <dbReference type="NCBI Taxonomy" id="59561"/>
    <lineage>
        <taxon>Bacteria</taxon>
        <taxon>Bacillati</taxon>
        <taxon>Actinomycetota</taxon>
        <taxon>Actinomycetes</taxon>
        <taxon>Actinomycetales</taxon>
        <taxon>Actinomycetaceae</taxon>
        <taxon>Trueperella</taxon>
    </lineage>
</organism>
<evidence type="ECO:0000256" key="2">
    <source>
        <dbReference type="ARBA" id="ARBA00022617"/>
    </source>
</evidence>
<evidence type="ECO:0000256" key="12">
    <source>
        <dbReference type="SAM" id="MobiDB-lite"/>
    </source>
</evidence>
<comment type="cofactor">
    <cofactor evidence="10">
        <name>Fe-coproporphyrin III</name>
        <dbReference type="ChEBI" id="CHEBI:68438"/>
    </cofactor>
</comment>
<feature type="binding site" evidence="11">
    <location>
        <position position="120"/>
    </location>
    <ligand>
        <name>Fe-coproporphyrin III</name>
        <dbReference type="ChEBI" id="CHEBI:68438"/>
    </ligand>
</feature>
<keyword evidence="7 11" id="KW-0627">Porphyrin biosynthesis</keyword>
<dbReference type="OrthoDB" id="9776380at2"/>
<dbReference type="InterPro" id="IPR011008">
    <property type="entry name" value="Dimeric_a/b-barrel"/>
</dbReference>
<comment type="subcellular location">
    <subcellularLocation>
        <location evidence="11">Cytoplasm</location>
    </subcellularLocation>
</comment>
<dbReference type="EC" id="4.99.1.9" evidence="11"/>
<evidence type="ECO:0000256" key="10">
    <source>
        <dbReference type="ARBA" id="ARBA00049935"/>
    </source>
</evidence>
<evidence type="ECO:0000256" key="9">
    <source>
        <dbReference type="ARBA" id="ARBA00049896"/>
    </source>
</evidence>
<evidence type="ECO:0000256" key="4">
    <source>
        <dbReference type="ARBA" id="ARBA00023004"/>
    </source>
</evidence>
<dbReference type="SUPFAM" id="SSF54909">
    <property type="entry name" value="Dimeric alpha+beta barrel"/>
    <property type="match status" value="1"/>
</dbReference>
<dbReference type="NCBIfam" id="TIGR00109">
    <property type="entry name" value="hemH"/>
    <property type="match status" value="1"/>
</dbReference>
<dbReference type="InterPro" id="IPR033644">
    <property type="entry name" value="Ferrochelatase_C"/>
</dbReference>
<name>A0A0W1KKE8_9ACTO</name>
<dbReference type="GO" id="GO:0046872">
    <property type="term" value="F:metal ion binding"/>
    <property type="evidence" value="ECO:0007669"/>
    <property type="project" value="UniProtKB-KW"/>
</dbReference>
<keyword evidence="6 11" id="KW-0456">Lyase</keyword>
<feature type="binding site" evidence="11">
    <location>
        <position position="258"/>
    </location>
    <ligand>
        <name>Fe(2+)</name>
        <dbReference type="ChEBI" id="CHEBI:29033"/>
    </ligand>
</feature>
<evidence type="ECO:0000256" key="11">
    <source>
        <dbReference type="HAMAP-Rule" id="MF_00323"/>
    </source>
</evidence>
<dbReference type="GO" id="GO:0005737">
    <property type="term" value="C:cytoplasm"/>
    <property type="evidence" value="ECO:0007669"/>
    <property type="project" value="UniProtKB-SubCell"/>
</dbReference>
<sequence>MVDAYMLLSYGGPNKPEDVVPFLRNAVAGRGVPDERLAEVGKHYYRFGGKSPINELNAALADRLRAELEARGDRTPVVVGNRNWHPFGHEILAELYDAGARSVRAVATVAFCSYSGCRQYSEDLERWRAQLGHADLRVEKIHPFWQATGFYVAYREVVREARAKMPDARLVFVTHSIPTAMNAAAGPPAYDVQHRQLIERLCAELGEQEWDLAYCSRSGSPHVPWLEPDINDHLEAIAGEGASAAIVVPIGFISDHMEVVYDLDIEARATAERLGMGYLRAPTIDRSPTFIAQLADLLQQGPADSPADCCHPTPPAALRANPERGMMTHPTPANDAVAHPAPDHPAPTHPGSRPSPHGHPRGEVRPIAKQLNEERPFVMWSVFKADQVGEAGAGAFDPARIAAAEDAVGKTGVSVRGYYDVSGFRADADLMAWFVAKSAEAAQAAYRVLHRGLELTPVWSVLSQHRPAEYNPDHLPGMFEHEPERFASVYPFVRSYDWYLLEDWKRAAIMRNHAAAGRPFGDLVTSTLASFSLSDYEWVVALEGEDLTRIVDLMYAFRKTEARLYVRQDVPFFTGERVELAEWARRQGSPLA</sequence>
<dbReference type="InterPro" id="IPR010644">
    <property type="entry name" value="ChdC/CLD"/>
</dbReference>
<feature type="binding site" evidence="11">
    <location>
        <position position="175"/>
    </location>
    <ligand>
        <name>Fe(2+)</name>
        <dbReference type="ChEBI" id="CHEBI:29033"/>
    </ligand>
</feature>
<dbReference type="HAMAP" id="MF_00323">
    <property type="entry name" value="Ferrochelatase"/>
    <property type="match status" value="1"/>
</dbReference>
<dbReference type="Pfam" id="PF00762">
    <property type="entry name" value="Ferrochelatase"/>
    <property type="match status" value="1"/>
</dbReference>
<accession>A0A0W1KKE8</accession>
<dbReference type="InterPro" id="IPR001015">
    <property type="entry name" value="Ferrochelatase"/>
</dbReference>
<feature type="binding site" evidence="11">
    <location>
        <position position="51"/>
    </location>
    <ligand>
        <name>Fe-coproporphyrin III</name>
        <dbReference type="ChEBI" id="CHEBI:68438"/>
    </ligand>
</feature>
<dbReference type="GO" id="GO:0006783">
    <property type="term" value="P:heme biosynthetic process"/>
    <property type="evidence" value="ECO:0007669"/>
    <property type="project" value="UniProtKB-UniRule"/>
</dbReference>
<dbReference type="GO" id="GO:0004325">
    <property type="term" value="F:ferrochelatase activity"/>
    <property type="evidence" value="ECO:0007669"/>
    <property type="project" value="UniProtKB-UniRule"/>
</dbReference>
<evidence type="ECO:0000256" key="8">
    <source>
        <dbReference type="ARBA" id="ARBA00024536"/>
    </source>
</evidence>
<dbReference type="PATRIC" id="fig|59561.3.peg.471"/>
<feature type="region of interest" description="Disordered" evidence="12">
    <location>
        <begin position="320"/>
        <end position="363"/>
    </location>
</feature>
<comment type="pathway">
    <text evidence="1 11">Porphyrin-containing compound metabolism; protoheme biosynthesis.</text>
</comment>
<dbReference type="NCBIfam" id="NF042928">
    <property type="entry name" value="HemQ_actino"/>
    <property type="match status" value="1"/>
</dbReference>
<comment type="caution">
    <text evidence="11">Lacks conserved residue(s) required for the propagation of feature annotation.</text>
</comment>
<dbReference type="PANTHER" id="PTHR11108:SF1">
    <property type="entry name" value="FERROCHELATASE, MITOCHONDRIAL"/>
    <property type="match status" value="1"/>
</dbReference>
<dbReference type="InterPro" id="IPR033659">
    <property type="entry name" value="Ferrochelatase_N"/>
</dbReference>
<keyword evidence="11" id="KW-0963">Cytoplasm</keyword>
<keyword evidence="14" id="KW-1185">Reference proteome</keyword>
<evidence type="ECO:0000313" key="14">
    <source>
        <dbReference type="Proteomes" id="UP000054404"/>
    </source>
</evidence>
<feature type="binding site" description="axial binding residue" evidence="11">
    <location>
        <position position="10"/>
    </location>
    <ligand>
        <name>Fe-coproporphyrin III</name>
        <dbReference type="ChEBI" id="CHEBI:68438"/>
    </ligand>
    <ligandPart>
        <name>Fe</name>
        <dbReference type="ChEBI" id="CHEBI:18248"/>
    </ligandPart>
</feature>
<proteinExistence type="inferred from homology"/>
<dbReference type="AlphaFoldDB" id="A0A0W1KKE8"/>
<evidence type="ECO:0000256" key="5">
    <source>
        <dbReference type="ARBA" id="ARBA00023133"/>
    </source>
</evidence>
<dbReference type="GO" id="GO:0020037">
    <property type="term" value="F:heme binding"/>
    <property type="evidence" value="ECO:0007669"/>
    <property type="project" value="InterPro"/>
</dbReference>
<keyword evidence="4 11" id="KW-0408">Iron</keyword>
<comment type="catalytic activity">
    <reaction evidence="8">
        <text>Fe-coproporphyrin III + 2 H(+) = coproporphyrin III + Fe(2+)</text>
        <dbReference type="Rhea" id="RHEA:49572"/>
        <dbReference type="ChEBI" id="CHEBI:15378"/>
        <dbReference type="ChEBI" id="CHEBI:29033"/>
        <dbReference type="ChEBI" id="CHEBI:68438"/>
        <dbReference type="ChEBI" id="CHEBI:131725"/>
        <dbReference type="EC" id="4.99.1.9"/>
    </reaction>
    <physiologicalReaction direction="right-to-left" evidence="8">
        <dbReference type="Rhea" id="RHEA:49574"/>
    </physiologicalReaction>
</comment>
<dbReference type="STRING" id="59561.AQZ59_00478"/>